<keyword evidence="1" id="KW-0812">Transmembrane</keyword>
<proteinExistence type="predicted"/>
<evidence type="ECO:0000256" key="1">
    <source>
        <dbReference type="SAM" id="Phobius"/>
    </source>
</evidence>
<evidence type="ECO:0000313" key="3">
    <source>
        <dbReference type="Proteomes" id="UP001286456"/>
    </source>
</evidence>
<name>A0AAE0MCH0_9PEZI</name>
<dbReference type="AlphaFoldDB" id="A0AAE0MCH0"/>
<accession>A0AAE0MCH0</accession>
<evidence type="ECO:0000313" key="2">
    <source>
        <dbReference type="EMBL" id="KAK3327481.1"/>
    </source>
</evidence>
<keyword evidence="1" id="KW-1133">Transmembrane helix</keyword>
<protein>
    <submittedName>
        <fullName evidence="2">Uncharacterized protein</fullName>
    </submittedName>
</protein>
<dbReference type="EMBL" id="JAUEPO010000003">
    <property type="protein sequence ID" value="KAK3327481.1"/>
    <property type="molecule type" value="Genomic_DNA"/>
</dbReference>
<organism evidence="2 3">
    <name type="scientific">Cercophora scortea</name>
    <dbReference type="NCBI Taxonomy" id="314031"/>
    <lineage>
        <taxon>Eukaryota</taxon>
        <taxon>Fungi</taxon>
        <taxon>Dikarya</taxon>
        <taxon>Ascomycota</taxon>
        <taxon>Pezizomycotina</taxon>
        <taxon>Sordariomycetes</taxon>
        <taxon>Sordariomycetidae</taxon>
        <taxon>Sordariales</taxon>
        <taxon>Lasiosphaeriaceae</taxon>
        <taxon>Cercophora</taxon>
    </lineage>
</organism>
<keyword evidence="1" id="KW-0472">Membrane</keyword>
<feature type="transmembrane region" description="Helical" evidence="1">
    <location>
        <begin position="6"/>
        <end position="25"/>
    </location>
</feature>
<dbReference type="Proteomes" id="UP001286456">
    <property type="component" value="Unassembled WGS sequence"/>
</dbReference>
<keyword evidence="3" id="KW-1185">Reference proteome</keyword>
<gene>
    <name evidence="2" type="ORF">B0T19DRAFT_441458</name>
</gene>
<comment type="caution">
    <text evidence="2">The sequence shown here is derived from an EMBL/GenBank/DDBJ whole genome shotgun (WGS) entry which is preliminary data.</text>
</comment>
<reference evidence="2" key="1">
    <citation type="journal article" date="2023" name="Mol. Phylogenet. Evol.">
        <title>Genome-scale phylogeny and comparative genomics of the fungal order Sordariales.</title>
        <authorList>
            <person name="Hensen N."/>
            <person name="Bonometti L."/>
            <person name="Westerberg I."/>
            <person name="Brannstrom I.O."/>
            <person name="Guillou S."/>
            <person name="Cros-Aarteil S."/>
            <person name="Calhoun S."/>
            <person name="Haridas S."/>
            <person name="Kuo A."/>
            <person name="Mondo S."/>
            <person name="Pangilinan J."/>
            <person name="Riley R."/>
            <person name="LaButti K."/>
            <person name="Andreopoulos B."/>
            <person name="Lipzen A."/>
            <person name="Chen C."/>
            <person name="Yan M."/>
            <person name="Daum C."/>
            <person name="Ng V."/>
            <person name="Clum A."/>
            <person name="Steindorff A."/>
            <person name="Ohm R.A."/>
            <person name="Martin F."/>
            <person name="Silar P."/>
            <person name="Natvig D.O."/>
            <person name="Lalanne C."/>
            <person name="Gautier V."/>
            <person name="Ament-Velasquez S.L."/>
            <person name="Kruys A."/>
            <person name="Hutchinson M.I."/>
            <person name="Powell A.J."/>
            <person name="Barry K."/>
            <person name="Miller A.N."/>
            <person name="Grigoriev I.V."/>
            <person name="Debuchy R."/>
            <person name="Gladieux P."/>
            <person name="Hiltunen Thoren M."/>
            <person name="Johannesson H."/>
        </authorList>
    </citation>
    <scope>NUCLEOTIDE SEQUENCE</scope>
    <source>
        <strain evidence="2">SMH4131-1</strain>
    </source>
</reference>
<sequence>MQEHEAALLGFFCGVAIGLALNGLANWCLRKPIQPDEVSQSSRAITKLVIFTPYDPPHERF</sequence>
<reference evidence="2" key="2">
    <citation type="submission" date="2023-06" db="EMBL/GenBank/DDBJ databases">
        <authorList>
            <consortium name="Lawrence Berkeley National Laboratory"/>
            <person name="Haridas S."/>
            <person name="Hensen N."/>
            <person name="Bonometti L."/>
            <person name="Westerberg I."/>
            <person name="Brannstrom I.O."/>
            <person name="Guillou S."/>
            <person name="Cros-Aarteil S."/>
            <person name="Calhoun S."/>
            <person name="Kuo A."/>
            <person name="Mondo S."/>
            <person name="Pangilinan J."/>
            <person name="Riley R."/>
            <person name="Labutti K."/>
            <person name="Andreopoulos B."/>
            <person name="Lipzen A."/>
            <person name="Chen C."/>
            <person name="Yanf M."/>
            <person name="Daum C."/>
            <person name="Ng V."/>
            <person name="Clum A."/>
            <person name="Steindorff A."/>
            <person name="Ohm R."/>
            <person name="Martin F."/>
            <person name="Silar P."/>
            <person name="Natvig D."/>
            <person name="Lalanne C."/>
            <person name="Gautier V."/>
            <person name="Ament-Velasquez S.L."/>
            <person name="Kruys A."/>
            <person name="Hutchinson M.I."/>
            <person name="Powell A.J."/>
            <person name="Barry K."/>
            <person name="Miller A.N."/>
            <person name="Grigoriev I.V."/>
            <person name="Debuchy R."/>
            <person name="Gladieux P."/>
            <person name="Thoren M.H."/>
            <person name="Johannesson H."/>
        </authorList>
    </citation>
    <scope>NUCLEOTIDE SEQUENCE</scope>
    <source>
        <strain evidence="2">SMH4131-1</strain>
    </source>
</reference>